<dbReference type="SMART" id="SM00721">
    <property type="entry name" value="BAR"/>
    <property type="match status" value="1"/>
</dbReference>
<feature type="signal peptide" evidence="5">
    <location>
        <begin position="1"/>
        <end position="23"/>
    </location>
</feature>
<dbReference type="Proteomes" id="UP000646827">
    <property type="component" value="Unassembled WGS sequence"/>
</dbReference>
<dbReference type="SUPFAM" id="SSF103657">
    <property type="entry name" value="BAR/IMD domain-like"/>
    <property type="match status" value="1"/>
</dbReference>
<comment type="caution">
    <text evidence="8">The sequence shown here is derived from an EMBL/GenBank/DDBJ whole genome shotgun (WGS) entry which is preliminary data.</text>
</comment>
<proteinExistence type="predicted"/>
<dbReference type="AlphaFoldDB" id="A0A8H7VLF8"/>
<dbReference type="InterPro" id="IPR004148">
    <property type="entry name" value="BAR_dom"/>
</dbReference>
<dbReference type="GO" id="GO:0016810">
    <property type="term" value="F:hydrolase activity, acting on carbon-nitrogen (but not peptide) bonds"/>
    <property type="evidence" value="ECO:0007669"/>
    <property type="project" value="InterPro"/>
</dbReference>
<accession>A0A8H7VLF8</accession>
<feature type="domain" description="BAR" evidence="6">
    <location>
        <begin position="455"/>
        <end position="675"/>
    </location>
</feature>
<dbReference type="Gene3D" id="1.20.1270.60">
    <property type="entry name" value="Arfaptin homology (AH) domain/BAR domain"/>
    <property type="match status" value="1"/>
</dbReference>
<dbReference type="GO" id="GO:0031097">
    <property type="term" value="C:medial cortex"/>
    <property type="evidence" value="ECO:0007669"/>
    <property type="project" value="TreeGrafter"/>
</dbReference>
<feature type="domain" description="NodB homology" evidence="7">
    <location>
        <begin position="154"/>
        <end position="361"/>
    </location>
</feature>
<dbReference type="GO" id="GO:0008289">
    <property type="term" value="F:lipid binding"/>
    <property type="evidence" value="ECO:0007669"/>
    <property type="project" value="TreeGrafter"/>
</dbReference>
<keyword evidence="9" id="KW-1185">Reference proteome</keyword>
<evidence type="ECO:0000313" key="9">
    <source>
        <dbReference type="Proteomes" id="UP000646827"/>
    </source>
</evidence>
<keyword evidence="5" id="KW-0732">Signal</keyword>
<evidence type="ECO:0000259" key="7">
    <source>
        <dbReference type="PROSITE" id="PS51677"/>
    </source>
</evidence>
<feature type="region of interest" description="Disordered" evidence="4">
    <location>
        <begin position="381"/>
        <end position="424"/>
    </location>
</feature>
<keyword evidence="2" id="KW-0963">Cytoplasm</keyword>
<dbReference type="InterPro" id="IPR002509">
    <property type="entry name" value="NODB_dom"/>
</dbReference>
<dbReference type="PROSITE" id="PS51677">
    <property type="entry name" value="NODB"/>
    <property type="match status" value="1"/>
</dbReference>
<evidence type="ECO:0000256" key="4">
    <source>
        <dbReference type="SAM" id="MobiDB-lite"/>
    </source>
</evidence>
<dbReference type="Pfam" id="PF03114">
    <property type="entry name" value="BAR"/>
    <property type="match status" value="1"/>
</dbReference>
<dbReference type="OrthoDB" id="407355at2759"/>
<keyword evidence="3" id="KW-0206">Cytoskeleton</keyword>
<dbReference type="InterPro" id="IPR046982">
    <property type="entry name" value="BIN3/RVS161-like"/>
</dbReference>
<dbReference type="GO" id="GO:1990528">
    <property type="term" value="C:Rvs161p-Rvs167p complex"/>
    <property type="evidence" value="ECO:0007669"/>
    <property type="project" value="TreeGrafter"/>
</dbReference>
<comment type="subcellular location">
    <subcellularLocation>
        <location evidence="1">Cytoplasm</location>
        <location evidence="1">Cytoskeleton</location>
    </subcellularLocation>
</comment>
<evidence type="ECO:0000256" key="2">
    <source>
        <dbReference type="ARBA" id="ARBA00022490"/>
    </source>
</evidence>
<evidence type="ECO:0000259" key="6">
    <source>
        <dbReference type="PROSITE" id="PS51021"/>
    </source>
</evidence>
<dbReference type="GO" id="GO:0051666">
    <property type="term" value="P:actin cortical patch localization"/>
    <property type="evidence" value="ECO:0007669"/>
    <property type="project" value="InterPro"/>
</dbReference>
<dbReference type="GO" id="GO:0005975">
    <property type="term" value="P:carbohydrate metabolic process"/>
    <property type="evidence" value="ECO:0007669"/>
    <property type="project" value="InterPro"/>
</dbReference>
<feature type="compositionally biased region" description="Gly residues" evidence="4">
    <location>
        <begin position="403"/>
        <end position="414"/>
    </location>
</feature>
<gene>
    <name evidence="8" type="ORF">INT45_000081</name>
</gene>
<dbReference type="GO" id="GO:0006897">
    <property type="term" value="P:endocytosis"/>
    <property type="evidence" value="ECO:0007669"/>
    <property type="project" value="InterPro"/>
</dbReference>
<dbReference type="Gene3D" id="3.20.20.370">
    <property type="entry name" value="Glycoside hydrolase/deacetylase"/>
    <property type="match status" value="1"/>
</dbReference>
<dbReference type="Pfam" id="PF01522">
    <property type="entry name" value="Polysacc_deac_1"/>
    <property type="match status" value="1"/>
</dbReference>
<evidence type="ECO:0000256" key="1">
    <source>
        <dbReference type="ARBA" id="ARBA00004245"/>
    </source>
</evidence>
<evidence type="ECO:0000256" key="3">
    <source>
        <dbReference type="ARBA" id="ARBA00023212"/>
    </source>
</evidence>
<dbReference type="EMBL" id="JAEPRB010000034">
    <property type="protein sequence ID" value="KAG2224960.1"/>
    <property type="molecule type" value="Genomic_DNA"/>
</dbReference>
<protein>
    <recommendedName>
        <fullName evidence="10">NodB homology domain-containing protein</fullName>
    </recommendedName>
</protein>
<name>A0A8H7VLF8_9FUNG</name>
<dbReference type="InterPro" id="IPR027267">
    <property type="entry name" value="AH/BAR_dom_sf"/>
</dbReference>
<evidence type="ECO:0008006" key="10">
    <source>
        <dbReference type="Google" id="ProtNLM"/>
    </source>
</evidence>
<dbReference type="PANTHER" id="PTHR47174:SF3">
    <property type="entry name" value="BRIDGING INTEGRATOR 3"/>
    <property type="match status" value="1"/>
</dbReference>
<dbReference type="GO" id="GO:0015629">
    <property type="term" value="C:actin cytoskeleton"/>
    <property type="evidence" value="ECO:0007669"/>
    <property type="project" value="TreeGrafter"/>
</dbReference>
<feature type="compositionally biased region" description="Low complexity" evidence="4">
    <location>
        <begin position="415"/>
        <end position="424"/>
    </location>
</feature>
<dbReference type="GO" id="GO:0043332">
    <property type="term" value="C:mating projection tip"/>
    <property type="evidence" value="ECO:0007669"/>
    <property type="project" value="TreeGrafter"/>
</dbReference>
<organism evidence="8 9">
    <name type="scientific">Circinella minor</name>
    <dbReference type="NCBI Taxonomy" id="1195481"/>
    <lineage>
        <taxon>Eukaryota</taxon>
        <taxon>Fungi</taxon>
        <taxon>Fungi incertae sedis</taxon>
        <taxon>Mucoromycota</taxon>
        <taxon>Mucoromycotina</taxon>
        <taxon>Mucoromycetes</taxon>
        <taxon>Mucorales</taxon>
        <taxon>Lichtheimiaceae</taxon>
        <taxon>Circinella</taxon>
    </lineage>
</organism>
<dbReference type="SUPFAM" id="SSF88713">
    <property type="entry name" value="Glycoside hydrolase/deacetylase"/>
    <property type="match status" value="1"/>
</dbReference>
<dbReference type="PROSITE" id="PS51021">
    <property type="entry name" value="BAR"/>
    <property type="match status" value="1"/>
</dbReference>
<evidence type="ECO:0000256" key="5">
    <source>
        <dbReference type="SAM" id="SignalP"/>
    </source>
</evidence>
<dbReference type="FunFam" id="1.20.1270.60:FF:000014">
    <property type="entry name" value="Protein hob3, variant"/>
    <property type="match status" value="1"/>
</dbReference>
<feature type="compositionally biased region" description="Polar residues" evidence="4">
    <location>
        <begin position="390"/>
        <end position="399"/>
    </location>
</feature>
<reference evidence="8 9" key="1">
    <citation type="submission" date="2020-12" db="EMBL/GenBank/DDBJ databases">
        <title>Metabolic potential, ecology and presence of endohyphal bacteria is reflected in genomic diversity of Mucoromycotina.</title>
        <authorList>
            <person name="Muszewska A."/>
            <person name="Okrasinska A."/>
            <person name="Steczkiewicz K."/>
            <person name="Drgas O."/>
            <person name="Orlowska M."/>
            <person name="Perlinska-Lenart U."/>
            <person name="Aleksandrzak-Piekarczyk T."/>
            <person name="Szatraj K."/>
            <person name="Zielenkiewicz U."/>
            <person name="Pilsyk S."/>
            <person name="Malc E."/>
            <person name="Mieczkowski P."/>
            <person name="Kruszewska J.S."/>
            <person name="Biernat P."/>
            <person name="Pawlowska J."/>
        </authorList>
    </citation>
    <scope>NUCLEOTIDE SEQUENCE [LARGE SCALE GENOMIC DNA]</scope>
    <source>
        <strain evidence="8 9">CBS 142.35</strain>
    </source>
</reference>
<dbReference type="PANTHER" id="PTHR47174">
    <property type="entry name" value="BRIDGING INTEGRATOR 3"/>
    <property type="match status" value="1"/>
</dbReference>
<feature type="chain" id="PRO_5034332347" description="NodB homology domain-containing protein" evidence="5">
    <location>
        <begin position="24"/>
        <end position="693"/>
    </location>
</feature>
<dbReference type="GO" id="GO:0097320">
    <property type="term" value="P:plasma membrane tubulation"/>
    <property type="evidence" value="ECO:0007669"/>
    <property type="project" value="TreeGrafter"/>
</dbReference>
<evidence type="ECO:0000313" key="8">
    <source>
        <dbReference type="EMBL" id="KAG2224960.1"/>
    </source>
</evidence>
<dbReference type="InterPro" id="IPR011330">
    <property type="entry name" value="Glyco_hydro/deAcase_b/a-brl"/>
</dbReference>
<sequence length="693" mass="79124">MRFLLTWSVFIALVALDPGNVLAVDDIQRDILPQTSPAWLANIPTPTDNAVITQYPNENSIQVKQLPGPYKIDLDKYPKQLQMPPTDSPEVQEVIKQLDWSKVPKAEQRTIKVWAVDISEYPKTDPDCWWSASTCKKPKLSYLPEDIYTCPQAGHWGLNYDDGPLKIYSFDPEQKAWEEPRFYNFLVENNKQKATLFFIGSNVVAFPEAAQRALNDGHTICAHTWSHKQMTSLTNEEIVAEFYWTSRAIKEVLGVTPKCWRPPYGDVDDRVRAIAWLMGMRTIVWDQDSNDWNLYGTPARGSVPPEEIDGHFTEWIAKRVNNLDTEHGHITLQHENSNSTVSMSERWLPKLQEAFEVMPIHKCINEPYPYWEQSWAYPTLDNPNPPLSQEDPSSPQVPKSVSGGSGDSHVGGAGSSSPSTQASSKSFADSIINNNTLGFTISGFKKGLNRAGTTIMQRTGAVDRTTDSEFEEEFERFKSLEKKSDKLTKQAKGYIDSLRGMTAAQLRMSQTIGQFYDDTIIMGPGGQEYKKVIERLDEDAKTDMDKAFRTTVLEPLARFCSYFPQVNDAVKRRQKKLLDYDSHRSKVRKLVDKPSEDPQRLPRAEQEANMAREMYENLNTILIEDLPKFVELRVAYCDPIFEALVKSQLRFCQNSYEELEGLRHHFPPESEHADRRVDDVLQQMRELSICGNF</sequence>